<evidence type="ECO:0000259" key="1">
    <source>
        <dbReference type="SMART" id="SM00093"/>
    </source>
</evidence>
<evidence type="ECO:0000313" key="2">
    <source>
        <dbReference type="EMBL" id="GAH92034.1"/>
    </source>
</evidence>
<dbReference type="CDD" id="cd19590">
    <property type="entry name" value="serpin_thermopin-like"/>
    <property type="match status" value="1"/>
</dbReference>
<dbReference type="GO" id="GO:0005615">
    <property type="term" value="C:extracellular space"/>
    <property type="evidence" value="ECO:0007669"/>
    <property type="project" value="InterPro"/>
</dbReference>
<reference evidence="2" key="1">
    <citation type="journal article" date="2014" name="Front. Microbiol.">
        <title>High frequency of phylogenetically diverse reductive dehalogenase-homologous genes in deep subseafloor sedimentary metagenomes.</title>
        <authorList>
            <person name="Kawai M."/>
            <person name="Futagami T."/>
            <person name="Toyoda A."/>
            <person name="Takaki Y."/>
            <person name="Nishi S."/>
            <person name="Hori S."/>
            <person name="Arai W."/>
            <person name="Tsubouchi T."/>
            <person name="Morono Y."/>
            <person name="Uchiyama I."/>
            <person name="Ito T."/>
            <person name="Fujiyama A."/>
            <person name="Inagaki F."/>
            <person name="Takami H."/>
        </authorList>
    </citation>
    <scope>NUCLEOTIDE SEQUENCE</scope>
    <source>
        <strain evidence="2">Expedition CK06-06</strain>
    </source>
</reference>
<dbReference type="InterPro" id="IPR036186">
    <property type="entry name" value="Serpin_sf"/>
</dbReference>
<sequence length="305" mass="35244">MIKRFLLFIFLLIFLSGCTNTSGISSPIKADDSGTTVEEVNNVINANNQFALDLYLKLEDVEGNIFFSPYSISVALAMTYEGAKGETAEEMQSVFHFPEDEDIRRPSFAKIYNLVNKKNKKYELHTANALWAQKDYKFLDEYINAIKKYYVGKVTNVDFVNATENARLTINKWVEEQTNNKIKDLIPPGVLNALTRLVLTNAIYFKGLWVKQFDKKETREEDFRVSPEETVKVPMMGITREEFNYYETEKLQILELLYEGEDLSMLIILPKEDDLKSLEESLSLEKLSELRNSLSEQQVDIYTKI</sequence>
<feature type="domain" description="Serpin" evidence="1">
    <location>
        <begin position="52"/>
        <end position="304"/>
    </location>
</feature>
<name>X1KPF7_9ZZZZ</name>
<dbReference type="Gene3D" id="2.30.39.10">
    <property type="entry name" value="Alpha-1-antitrypsin, domain 1"/>
    <property type="match status" value="1"/>
</dbReference>
<dbReference type="EMBL" id="BARV01002442">
    <property type="protein sequence ID" value="GAH92034.1"/>
    <property type="molecule type" value="Genomic_DNA"/>
</dbReference>
<dbReference type="PANTHER" id="PTHR11461:SF211">
    <property type="entry name" value="GH10112P-RELATED"/>
    <property type="match status" value="1"/>
</dbReference>
<proteinExistence type="predicted"/>
<dbReference type="Gene3D" id="3.30.497.10">
    <property type="entry name" value="Antithrombin, subunit I, domain 2"/>
    <property type="match status" value="1"/>
</dbReference>
<dbReference type="InterPro" id="IPR042185">
    <property type="entry name" value="Serpin_sf_2"/>
</dbReference>
<dbReference type="InterPro" id="IPR023796">
    <property type="entry name" value="Serpin_dom"/>
</dbReference>
<accession>X1KPF7</accession>
<dbReference type="SMART" id="SM00093">
    <property type="entry name" value="SERPIN"/>
    <property type="match status" value="1"/>
</dbReference>
<dbReference type="InterPro" id="IPR000215">
    <property type="entry name" value="Serpin_fam"/>
</dbReference>
<dbReference type="PROSITE" id="PS51257">
    <property type="entry name" value="PROKAR_LIPOPROTEIN"/>
    <property type="match status" value="1"/>
</dbReference>
<dbReference type="InterPro" id="IPR042178">
    <property type="entry name" value="Serpin_sf_1"/>
</dbReference>
<dbReference type="GO" id="GO:0004867">
    <property type="term" value="F:serine-type endopeptidase inhibitor activity"/>
    <property type="evidence" value="ECO:0007669"/>
    <property type="project" value="InterPro"/>
</dbReference>
<organism evidence="2">
    <name type="scientific">marine sediment metagenome</name>
    <dbReference type="NCBI Taxonomy" id="412755"/>
    <lineage>
        <taxon>unclassified sequences</taxon>
        <taxon>metagenomes</taxon>
        <taxon>ecological metagenomes</taxon>
    </lineage>
</organism>
<dbReference type="AlphaFoldDB" id="X1KPF7"/>
<dbReference type="Pfam" id="PF00079">
    <property type="entry name" value="Serpin"/>
    <property type="match status" value="1"/>
</dbReference>
<protein>
    <recommendedName>
        <fullName evidence="1">Serpin domain-containing protein</fullName>
    </recommendedName>
</protein>
<dbReference type="PANTHER" id="PTHR11461">
    <property type="entry name" value="SERINE PROTEASE INHIBITOR, SERPIN"/>
    <property type="match status" value="1"/>
</dbReference>
<comment type="caution">
    <text evidence="2">The sequence shown here is derived from an EMBL/GenBank/DDBJ whole genome shotgun (WGS) entry which is preliminary data.</text>
</comment>
<gene>
    <name evidence="2" type="ORF">S06H3_06303</name>
</gene>
<dbReference type="SUPFAM" id="SSF56574">
    <property type="entry name" value="Serpins"/>
    <property type="match status" value="1"/>
</dbReference>